<dbReference type="AlphaFoldDB" id="U9TJV6"/>
<proteinExistence type="predicted"/>
<reference evidence="1" key="1">
    <citation type="submission" date="2013-07" db="EMBL/GenBank/DDBJ databases">
        <title>The genome of an arbuscular mycorrhizal fungus provides insights into the evolution of the oldest plant symbiosis.</title>
        <authorList>
            <consortium name="DOE Joint Genome Institute"/>
            <person name="Tisserant E."/>
            <person name="Malbreil M."/>
            <person name="Kuo A."/>
            <person name="Kohler A."/>
            <person name="Symeonidi A."/>
            <person name="Balestrini R."/>
            <person name="Charron P."/>
            <person name="Duensing N."/>
            <person name="Frei-dit-Frey N."/>
            <person name="Gianinazzi-Pearson V."/>
            <person name="Gilbert B."/>
            <person name="Handa Y."/>
            <person name="Hijri M."/>
            <person name="Kaul R."/>
            <person name="Kawaguchi M."/>
            <person name="Krajinski F."/>
            <person name="Lammers P."/>
            <person name="Lapierre D."/>
            <person name="Masclaux F.G."/>
            <person name="Murat C."/>
            <person name="Morin E."/>
            <person name="Ndikumana S."/>
            <person name="Pagni M."/>
            <person name="Petitpierre D."/>
            <person name="Requena N."/>
            <person name="Rosikiewicz P."/>
            <person name="Riley R."/>
            <person name="Saito K."/>
            <person name="San Clemente H."/>
            <person name="Shapiro H."/>
            <person name="van Tuinen D."/>
            <person name="Becard G."/>
            <person name="Bonfante P."/>
            <person name="Paszkowski U."/>
            <person name="Shachar-Hill Y."/>
            <person name="Young J.P."/>
            <person name="Sanders I.R."/>
            <person name="Henrissat B."/>
            <person name="Rensing S.A."/>
            <person name="Grigoriev I.V."/>
            <person name="Corradi N."/>
            <person name="Roux C."/>
            <person name="Martin F."/>
        </authorList>
    </citation>
    <scope>NUCLEOTIDE SEQUENCE</scope>
    <source>
        <strain evidence="1">DAOM 197198</strain>
    </source>
</reference>
<organism evidence="1">
    <name type="scientific">Rhizophagus irregularis (strain DAOM 181602 / DAOM 197198 / MUCL 43194)</name>
    <name type="common">Arbuscular mycorrhizal fungus</name>
    <name type="synonym">Glomus intraradices</name>
    <dbReference type="NCBI Taxonomy" id="747089"/>
    <lineage>
        <taxon>Eukaryota</taxon>
        <taxon>Fungi</taxon>
        <taxon>Fungi incertae sedis</taxon>
        <taxon>Mucoromycota</taxon>
        <taxon>Glomeromycotina</taxon>
        <taxon>Glomeromycetes</taxon>
        <taxon>Glomerales</taxon>
        <taxon>Glomeraceae</taxon>
        <taxon>Rhizophagus</taxon>
    </lineage>
</organism>
<gene>
    <name evidence="1" type="ORF">GLOINDRAFT_31668</name>
</gene>
<dbReference type="HOGENOM" id="CLU_2980259_0_0_1"/>
<sequence>MAKSALLAEFNSYQILVKSEKNNEENKYQKSNSLSFHNEVKEYLAVSIESQNVNPYEW</sequence>
<protein>
    <submittedName>
        <fullName evidence="1">Uncharacterized protein</fullName>
    </submittedName>
</protein>
<name>U9TJV6_RHIID</name>
<dbReference type="EMBL" id="KI289160">
    <property type="protein sequence ID" value="ESA08469.1"/>
    <property type="molecule type" value="Genomic_DNA"/>
</dbReference>
<evidence type="ECO:0000313" key="1">
    <source>
        <dbReference type="EMBL" id="ESA08469.1"/>
    </source>
</evidence>
<accession>U9TJV6</accession>